<feature type="domain" description="OBP47-like" evidence="5">
    <location>
        <begin position="9"/>
        <end position="114"/>
    </location>
</feature>
<evidence type="ECO:0000259" key="5">
    <source>
        <dbReference type="Pfam" id="PF22651"/>
    </source>
</evidence>
<comment type="similarity">
    <text evidence="2">Belongs to the PBP/GOBP family.</text>
</comment>
<dbReference type="Proteomes" id="UP000092462">
    <property type="component" value="Unassembled WGS sequence"/>
</dbReference>
<organism evidence="6 7">
    <name type="scientific">Phlebotomus papatasi</name>
    <name type="common">Sandfly</name>
    <dbReference type="NCBI Taxonomy" id="29031"/>
    <lineage>
        <taxon>Eukaryota</taxon>
        <taxon>Metazoa</taxon>
        <taxon>Ecdysozoa</taxon>
        <taxon>Arthropoda</taxon>
        <taxon>Hexapoda</taxon>
        <taxon>Insecta</taxon>
        <taxon>Pterygota</taxon>
        <taxon>Neoptera</taxon>
        <taxon>Endopterygota</taxon>
        <taxon>Diptera</taxon>
        <taxon>Nematocera</taxon>
        <taxon>Psychodoidea</taxon>
        <taxon>Psychodidae</taxon>
        <taxon>Phlebotomus</taxon>
        <taxon>Phlebotomus</taxon>
    </lineage>
</organism>
<reference evidence="6" key="1">
    <citation type="submission" date="2022-08" db="UniProtKB">
        <authorList>
            <consortium name="EnsemblMetazoa"/>
        </authorList>
    </citation>
    <scope>IDENTIFICATION</scope>
    <source>
        <strain evidence="6">Israel</strain>
    </source>
</reference>
<accession>A0A1B0D9J1</accession>
<dbReference type="VEuPathDB" id="VectorBase:PPAI004303"/>
<dbReference type="PANTHER" id="PTHR21066">
    <property type="entry name" value="ODORANT-BINDING PROTEIN 59A-RELATED"/>
    <property type="match status" value="1"/>
</dbReference>
<comment type="subcellular location">
    <subcellularLocation>
        <location evidence="1">Secreted</location>
    </subcellularLocation>
</comment>
<keyword evidence="3" id="KW-0813">Transport</keyword>
<dbReference type="EMBL" id="AJVK01012972">
    <property type="status" value="NOT_ANNOTATED_CDS"/>
    <property type="molecule type" value="Genomic_DNA"/>
</dbReference>
<evidence type="ECO:0000313" key="6">
    <source>
        <dbReference type="EnsemblMetazoa" id="PPAI004303-PA"/>
    </source>
</evidence>
<evidence type="ECO:0000256" key="4">
    <source>
        <dbReference type="ARBA" id="ARBA00022525"/>
    </source>
</evidence>
<keyword evidence="4" id="KW-0964">Secreted</keyword>
<keyword evidence="7" id="KW-1185">Reference proteome</keyword>
<evidence type="ECO:0000313" key="7">
    <source>
        <dbReference type="Proteomes" id="UP000092462"/>
    </source>
</evidence>
<name>A0A1B0D9J1_PHLPP</name>
<evidence type="ECO:0000256" key="3">
    <source>
        <dbReference type="ARBA" id="ARBA00022448"/>
    </source>
</evidence>
<dbReference type="GO" id="GO:0005576">
    <property type="term" value="C:extracellular region"/>
    <property type="evidence" value="ECO:0007669"/>
    <property type="project" value="UniProtKB-SubCell"/>
</dbReference>
<dbReference type="EnsemblMetazoa" id="PPAI004303-RA">
    <property type="protein sequence ID" value="PPAI004303-PA"/>
    <property type="gene ID" value="PPAI004303"/>
</dbReference>
<evidence type="ECO:0000256" key="1">
    <source>
        <dbReference type="ARBA" id="ARBA00004613"/>
    </source>
</evidence>
<sequence length="122" mass="14452">MYIDLAGDACVSECLFNKTSINVNGHINKDILQAKLMEKIRNNWWRDMLPEFIDYCIDSSQHQKQELPKENSTLKRQCRPNSLLVIDCIYLKLFGNCPEEIWRDTKRCQNLRNYVIHCTNQN</sequence>
<dbReference type="InterPro" id="IPR054577">
    <property type="entry name" value="OBP47-like_dom"/>
</dbReference>
<dbReference type="Gene3D" id="1.10.238.270">
    <property type="match status" value="1"/>
</dbReference>
<dbReference type="Pfam" id="PF22651">
    <property type="entry name" value="OBP47_like"/>
    <property type="match status" value="1"/>
</dbReference>
<dbReference type="AlphaFoldDB" id="A0A1B0D9J1"/>
<dbReference type="VEuPathDB" id="VectorBase:PPAPM1_012144"/>
<protein>
    <recommendedName>
        <fullName evidence="5">OBP47-like domain-containing protein</fullName>
    </recommendedName>
</protein>
<dbReference type="PANTHER" id="PTHR21066:SF3">
    <property type="entry name" value="IP02236P"/>
    <property type="match status" value="1"/>
</dbReference>
<evidence type="ECO:0000256" key="2">
    <source>
        <dbReference type="ARBA" id="ARBA00008098"/>
    </source>
</evidence>
<dbReference type="InterPro" id="IPR052295">
    <property type="entry name" value="Odorant-binding_protein"/>
</dbReference>
<proteinExistence type="inferred from homology"/>